<sequence length="447" mass="48963">SDGNAIIAAIKAAAVGGTSSATQGGITFRAIDKFASGPNPIEQTGDISLFSPWGPDPELYGVPSVMAPGSMILSTYPTNMGSYAELSGTSMAAPYISGIAALVLEARKDQLDSRKDVKYLIAQTAKPQASTRSASVGRSPLRQGNGYVDAYAAATYCILADRESISLNYTTSTKQISKQFTVRNICSSKSAVVTVENLAAESVTQLDAEGHYIGGINVDVAHGANVFIKNLPESNSFDLSPGESFTVEFAVTPPEYDDNGEEWWFFGGYLFLTAKYGDGSSERSVVRYTGFKGDYPEYPYFSNDPLLAPQLYFGNEVVSEDEEYTLYDDSQFTLKYNGIRPSREIKIQIMTYSPEEGGGYYAWFPFGWHKYAGTNPDYTNPARVFLNTTAYKTADAKVARRIEPGAYRAKIHALKLFRTPGSKEGEDYYMWWSTPFTVKDVITSDDN</sequence>
<accession>A0ACC1HDA9</accession>
<reference evidence="1" key="1">
    <citation type="submission" date="2022-06" db="EMBL/GenBank/DDBJ databases">
        <title>Phylogenomic reconstructions and comparative analyses of Kickxellomycotina fungi.</title>
        <authorList>
            <person name="Reynolds N.K."/>
            <person name="Stajich J.E."/>
            <person name="Barry K."/>
            <person name="Grigoriev I.V."/>
            <person name="Crous P."/>
            <person name="Smith M.E."/>
        </authorList>
    </citation>
    <scope>NUCLEOTIDE SEQUENCE</scope>
    <source>
        <strain evidence="1">RSA 2271</strain>
    </source>
</reference>
<keyword evidence="2" id="KW-1185">Reference proteome</keyword>
<name>A0ACC1HDA9_9FUNG</name>
<proteinExistence type="predicted"/>
<evidence type="ECO:0000313" key="1">
    <source>
        <dbReference type="EMBL" id="KAJ1673316.1"/>
    </source>
</evidence>
<gene>
    <name evidence="1" type="ORF">EV182_005473</name>
</gene>
<comment type="caution">
    <text evidence="1">The sequence shown here is derived from an EMBL/GenBank/DDBJ whole genome shotgun (WGS) entry which is preliminary data.</text>
</comment>
<dbReference type="EMBL" id="JAMZIH010007104">
    <property type="protein sequence ID" value="KAJ1673316.1"/>
    <property type="molecule type" value="Genomic_DNA"/>
</dbReference>
<evidence type="ECO:0000313" key="2">
    <source>
        <dbReference type="Proteomes" id="UP001145114"/>
    </source>
</evidence>
<dbReference type="Proteomes" id="UP001145114">
    <property type="component" value="Unassembled WGS sequence"/>
</dbReference>
<feature type="non-terminal residue" evidence="1">
    <location>
        <position position="1"/>
    </location>
</feature>
<organism evidence="1 2">
    <name type="scientific">Spiromyces aspiralis</name>
    <dbReference type="NCBI Taxonomy" id="68401"/>
    <lineage>
        <taxon>Eukaryota</taxon>
        <taxon>Fungi</taxon>
        <taxon>Fungi incertae sedis</taxon>
        <taxon>Zoopagomycota</taxon>
        <taxon>Kickxellomycotina</taxon>
        <taxon>Kickxellomycetes</taxon>
        <taxon>Kickxellales</taxon>
        <taxon>Kickxellaceae</taxon>
        <taxon>Spiromyces</taxon>
    </lineage>
</organism>
<protein>
    <submittedName>
        <fullName evidence="1">Uncharacterized protein</fullName>
    </submittedName>
</protein>